<name>A0AC35U6A0_9BILA</name>
<evidence type="ECO:0000313" key="1">
    <source>
        <dbReference type="Proteomes" id="UP000095286"/>
    </source>
</evidence>
<accession>A0AC35U6A0</accession>
<dbReference type="Proteomes" id="UP000095286">
    <property type="component" value="Unplaced"/>
</dbReference>
<sequence>MISRSFKVTAVVSDVQKFSDSFPYRYDITATTAKYNFHKKRSFEDHQKSNKIKLSTTIWRLKNVCSGSFVQSYLKTVDANGEETDTCYSELEIQSLDFGIIAIKHRLTKKYICYNRRRRLTLKNEGLDPKCYFSEIINSHGYTKLKSNYFKDIFLGFNQRGRFQDPSRYHQKKHCFLFTKLQRYIPNAYISHDHPCFPTTNYTTTTKSEIQLNEQEQFHSMIRNKYLEKIRAT</sequence>
<dbReference type="WBParaSite" id="RSKR_0000811100.1">
    <property type="protein sequence ID" value="RSKR_0000811100.1"/>
    <property type="gene ID" value="RSKR_0000811100"/>
</dbReference>
<evidence type="ECO:0000313" key="2">
    <source>
        <dbReference type="WBParaSite" id="RSKR_0000811100.1"/>
    </source>
</evidence>
<organism evidence="1 2">
    <name type="scientific">Rhabditophanes sp. KR3021</name>
    <dbReference type="NCBI Taxonomy" id="114890"/>
    <lineage>
        <taxon>Eukaryota</taxon>
        <taxon>Metazoa</taxon>
        <taxon>Ecdysozoa</taxon>
        <taxon>Nematoda</taxon>
        <taxon>Chromadorea</taxon>
        <taxon>Rhabditida</taxon>
        <taxon>Tylenchina</taxon>
        <taxon>Panagrolaimomorpha</taxon>
        <taxon>Strongyloidoidea</taxon>
        <taxon>Alloionematidae</taxon>
        <taxon>Rhabditophanes</taxon>
    </lineage>
</organism>
<proteinExistence type="predicted"/>
<protein>
    <submittedName>
        <fullName evidence="2">Fibroblast growth factor</fullName>
    </submittedName>
</protein>
<reference evidence="2" key="1">
    <citation type="submission" date="2016-11" db="UniProtKB">
        <authorList>
            <consortium name="WormBaseParasite"/>
        </authorList>
    </citation>
    <scope>IDENTIFICATION</scope>
    <source>
        <strain evidence="2">KR3021</strain>
    </source>
</reference>